<keyword evidence="4 5" id="KW-0067">ATP-binding</keyword>
<dbReference type="PANTHER" id="PTHR23077">
    <property type="entry name" value="AAA-FAMILY ATPASE"/>
    <property type="match status" value="1"/>
</dbReference>
<dbReference type="GO" id="GO:0016887">
    <property type="term" value="F:ATP hydrolysis activity"/>
    <property type="evidence" value="ECO:0007669"/>
    <property type="project" value="InterPro"/>
</dbReference>
<comment type="caution">
    <text evidence="7">The sequence shown here is derived from an EMBL/GenBank/DDBJ whole genome shotgun (WGS) entry which is preliminary data.</text>
</comment>
<evidence type="ECO:0000256" key="1">
    <source>
        <dbReference type="ARBA" id="ARBA00004496"/>
    </source>
</evidence>
<dbReference type="InterPro" id="IPR041569">
    <property type="entry name" value="AAA_lid_3"/>
</dbReference>
<evidence type="ECO:0000313" key="7">
    <source>
        <dbReference type="EMBL" id="ORZ06363.1"/>
    </source>
</evidence>
<dbReference type="Proteomes" id="UP000193648">
    <property type="component" value="Unassembled WGS sequence"/>
</dbReference>
<dbReference type="Pfam" id="PF17862">
    <property type="entry name" value="AAA_lid_3"/>
    <property type="match status" value="2"/>
</dbReference>
<dbReference type="GO" id="GO:0005524">
    <property type="term" value="F:ATP binding"/>
    <property type="evidence" value="ECO:0007669"/>
    <property type="project" value="UniProtKB-KW"/>
</dbReference>
<dbReference type="InParanoid" id="A0A1Y2GBL3"/>
<evidence type="ECO:0000256" key="4">
    <source>
        <dbReference type="ARBA" id="ARBA00022840"/>
    </source>
</evidence>
<dbReference type="InterPro" id="IPR003593">
    <property type="entry name" value="AAA+_ATPase"/>
</dbReference>
<accession>A0A1Y2GBL3</accession>
<dbReference type="GeneID" id="33564064"/>
<evidence type="ECO:0000259" key="6">
    <source>
        <dbReference type="SMART" id="SM00382"/>
    </source>
</evidence>
<evidence type="ECO:0000256" key="5">
    <source>
        <dbReference type="RuleBase" id="RU003651"/>
    </source>
</evidence>
<dbReference type="InterPro" id="IPR003960">
    <property type="entry name" value="ATPase_AAA_CS"/>
</dbReference>
<feature type="domain" description="AAA+ ATPase" evidence="6">
    <location>
        <begin position="43"/>
        <end position="197"/>
    </location>
</feature>
<proteinExistence type="inferred from homology"/>
<keyword evidence="3 5" id="KW-0547">Nucleotide-binding</keyword>
<comment type="subcellular location">
    <subcellularLocation>
        <location evidence="1">Cytoplasm</location>
    </subcellularLocation>
</comment>
<dbReference type="InterPro" id="IPR050168">
    <property type="entry name" value="AAA_ATPase_domain"/>
</dbReference>
<dbReference type="EMBL" id="MCFF01000046">
    <property type="protein sequence ID" value="ORZ06363.1"/>
    <property type="molecule type" value="Genomic_DNA"/>
</dbReference>
<dbReference type="GO" id="GO:0005737">
    <property type="term" value="C:cytoplasm"/>
    <property type="evidence" value="ECO:0007669"/>
    <property type="project" value="UniProtKB-SubCell"/>
</dbReference>
<feature type="domain" description="AAA+ ATPase" evidence="6">
    <location>
        <begin position="362"/>
        <end position="495"/>
    </location>
</feature>
<dbReference type="Pfam" id="PF00004">
    <property type="entry name" value="AAA"/>
    <property type="match status" value="2"/>
</dbReference>
<name>A0A1Y2GBL3_9FUNG</name>
<dbReference type="FunFam" id="3.40.50.300:FF:001054">
    <property type="entry name" value="ATPase, AAA family, putative"/>
    <property type="match status" value="1"/>
</dbReference>
<dbReference type="RefSeq" id="XP_021877526.1">
    <property type="nucleotide sequence ID" value="XM_022022220.1"/>
</dbReference>
<comment type="similarity">
    <text evidence="5">Belongs to the AAA ATPase family.</text>
</comment>
<dbReference type="PANTHER" id="PTHR23077:SF117">
    <property type="entry name" value="AAA+ ATPASE DOMAIN-CONTAINING PROTEIN"/>
    <property type="match status" value="1"/>
</dbReference>
<dbReference type="PROSITE" id="PS00674">
    <property type="entry name" value="AAA"/>
    <property type="match status" value="1"/>
</dbReference>
<organism evidence="7 8">
    <name type="scientific">Lobosporangium transversale</name>
    <dbReference type="NCBI Taxonomy" id="64571"/>
    <lineage>
        <taxon>Eukaryota</taxon>
        <taxon>Fungi</taxon>
        <taxon>Fungi incertae sedis</taxon>
        <taxon>Mucoromycota</taxon>
        <taxon>Mortierellomycotina</taxon>
        <taxon>Mortierellomycetes</taxon>
        <taxon>Mortierellales</taxon>
        <taxon>Mortierellaceae</taxon>
        <taxon>Lobosporangium</taxon>
    </lineage>
</organism>
<dbReference type="Gene3D" id="1.10.8.60">
    <property type="match status" value="2"/>
</dbReference>
<dbReference type="SUPFAM" id="SSF52540">
    <property type="entry name" value="P-loop containing nucleoside triphosphate hydrolases"/>
    <property type="match status" value="2"/>
</dbReference>
<protein>
    <submittedName>
        <fullName evidence="7">p-loop containing nucleoside triphosphate hydrolase protein</fullName>
    </submittedName>
</protein>
<dbReference type="InterPro" id="IPR003959">
    <property type="entry name" value="ATPase_AAA_core"/>
</dbReference>
<keyword evidence="7" id="KW-0378">Hydrolase</keyword>
<gene>
    <name evidence="7" type="ORF">BCR41DRAFT_340873</name>
</gene>
<dbReference type="SMART" id="SM00382">
    <property type="entry name" value="AAA"/>
    <property type="match status" value="2"/>
</dbReference>
<dbReference type="OrthoDB" id="10254455at2759"/>
<reference evidence="7 8" key="1">
    <citation type="submission" date="2016-07" db="EMBL/GenBank/DDBJ databases">
        <title>Pervasive Adenine N6-methylation of Active Genes in Fungi.</title>
        <authorList>
            <consortium name="DOE Joint Genome Institute"/>
            <person name="Mondo S.J."/>
            <person name="Dannebaum R.O."/>
            <person name="Kuo R.C."/>
            <person name="Labutti K."/>
            <person name="Haridas S."/>
            <person name="Kuo A."/>
            <person name="Salamov A."/>
            <person name="Ahrendt S.R."/>
            <person name="Lipzen A."/>
            <person name="Sullivan W."/>
            <person name="Andreopoulos W.B."/>
            <person name="Clum A."/>
            <person name="Lindquist E."/>
            <person name="Daum C."/>
            <person name="Ramamoorthy G.K."/>
            <person name="Gryganskyi A."/>
            <person name="Culley D."/>
            <person name="Magnuson J.K."/>
            <person name="James T.Y."/>
            <person name="O'Malley M.A."/>
            <person name="Stajich J.E."/>
            <person name="Spatafora J.W."/>
            <person name="Visel A."/>
            <person name="Grigoriev I.V."/>
        </authorList>
    </citation>
    <scope>NUCLEOTIDE SEQUENCE [LARGE SCALE GENOMIC DNA]</scope>
    <source>
        <strain evidence="7 8">NRRL 3116</strain>
    </source>
</reference>
<sequence length="581" mass="64064">MKSLALPNNDAIQRLDQAFQLFFQSSPKEYGQLCKAFCPLGGLPRAWIIKGESGVGKTYLTKVLCKKYDIPCTVTITIGGLATMYPGDLLKGLKMYLGSIKHHSKAVVILDNIELIFPREESDFALVYAFQSWINDLVEQELSTSSSTFSSNHISSPSIKGSAAPRVIVLGLTQDARGLDPSVASLFDDSIELDIPTPEERCLILTACARNHGISLQPQEQKYEHEQQQQQTEGDGSTFAIDHVKSSEILDTKEWLQVSLEPIAAKCHGYLAADLDALCRQAAIIAYQRHERTMDQLTVQDFIEAMKTIKVSALRQSTSVQKVDPVYWSDIGGLEEVKKTLEESVIWLYKHSEAFKRMGISPSKGVLLYGPPGTGKTMLAKAVATESEANFMAVVVPDLIKGEVGESEKAIAKVFKMATRCSPCIIFLDELEAIFGARESSGGLGKQIISQLLLEMDNCGEGVVVLAATNHPEVIDSSILRPGRLDRLVYVPPPTFEERVAILQILKQSTRISSSVDLRTVGNLTNCFTGADIKALVRRSGLLALRANRTSIEPQDFFTASSEIRPSVNQFDLLRYENFHQ</sequence>
<dbReference type="Gene3D" id="3.40.50.300">
    <property type="entry name" value="P-loop containing nucleotide triphosphate hydrolases"/>
    <property type="match status" value="2"/>
</dbReference>
<evidence type="ECO:0000256" key="2">
    <source>
        <dbReference type="ARBA" id="ARBA00022490"/>
    </source>
</evidence>
<dbReference type="InterPro" id="IPR027417">
    <property type="entry name" value="P-loop_NTPase"/>
</dbReference>
<dbReference type="AlphaFoldDB" id="A0A1Y2GBL3"/>
<keyword evidence="2" id="KW-0963">Cytoplasm</keyword>
<dbReference type="STRING" id="64571.A0A1Y2GBL3"/>
<evidence type="ECO:0000256" key="3">
    <source>
        <dbReference type="ARBA" id="ARBA00022741"/>
    </source>
</evidence>
<keyword evidence="8" id="KW-1185">Reference proteome</keyword>
<evidence type="ECO:0000313" key="8">
    <source>
        <dbReference type="Proteomes" id="UP000193648"/>
    </source>
</evidence>